<sequence>MTDDKDRPDAKKHFKDFPLMGRVLKFFRGRVLFFAAFSFAFLSACHLQTSSPLEIKTGKPTLVSMNDMTFILVPLDITDKGSRTLRIHLRHCLLDLSTNGDQNFRLRGKDTYTFILQHADKPLQSVYPAEWHSRWINHVLSHKDVVIPAVHRKFFPLFFLYRGRLSGFQHMTVHLIYSYPQTATNDEILLDIPSSAATP</sequence>
<reference evidence="1 2" key="1">
    <citation type="submission" date="2014-06" db="EMBL/GenBank/DDBJ databases">
        <title>Draft genome sequence of iron oxidizing acidophile Leptospirillum ferriphilum DSM14647.</title>
        <authorList>
            <person name="Cardenas J.P."/>
            <person name="Lazcano M."/>
            <person name="Ossandon F.J."/>
            <person name="Corbett M."/>
            <person name="Holmes D.S."/>
            <person name="Watkin E."/>
        </authorList>
    </citation>
    <scope>NUCLEOTIDE SEQUENCE [LARGE SCALE GENOMIC DNA]</scope>
    <source>
        <strain evidence="1 2">DSM 14647</strain>
    </source>
</reference>
<dbReference type="EMBL" id="JPGK01000003">
    <property type="protein sequence ID" value="KGA94405.1"/>
    <property type="molecule type" value="Genomic_DNA"/>
</dbReference>
<evidence type="ECO:0000313" key="1">
    <source>
        <dbReference type="EMBL" id="KGA94405.1"/>
    </source>
</evidence>
<comment type="caution">
    <text evidence="1">The sequence shown here is derived from an EMBL/GenBank/DDBJ whole genome shotgun (WGS) entry which is preliminary data.</text>
</comment>
<proteinExistence type="predicted"/>
<dbReference type="Proteomes" id="UP000029452">
    <property type="component" value="Unassembled WGS sequence"/>
</dbReference>
<dbReference type="PATRIC" id="fig|178606.4.peg.982"/>
<protein>
    <submittedName>
        <fullName evidence="1">Uncharacterized protein</fullName>
    </submittedName>
</protein>
<accession>A0A094WD08</accession>
<organism evidence="1 2">
    <name type="scientific">Leptospirillum ferriphilum</name>
    <dbReference type="NCBI Taxonomy" id="178606"/>
    <lineage>
        <taxon>Bacteria</taxon>
        <taxon>Pseudomonadati</taxon>
        <taxon>Nitrospirota</taxon>
        <taxon>Nitrospiria</taxon>
        <taxon>Nitrospirales</taxon>
        <taxon>Nitrospiraceae</taxon>
        <taxon>Leptospirillum</taxon>
    </lineage>
</organism>
<name>A0A094WD08_9BACT</name>
<gene>
    <name evidence="1" type="ORF">LptCag_1168</name>
</gene>
<evidence type="ECO:0000313" key="2">
    <source>
        <dbReference type="Proteomes" id="UP000029452"/>
    </source>
</evidence>
<dbReference type="AlphaFoldDB" id="A0A094WD08"/>